<keyword evidence="1" id="KW-0472">Membrane</keyword>
<proteinExistence type="predicted"/>
<keyword evidence="3" id="KW-1185">Reference proteome</keyword>
<sequence length="419" mass="46883">MSNTPNQLTIGGGTTNVWDVFLGSPSDALPLKKALSDAITEMNGALPSKLLQLKPINYEIAVTAQVGTPGQRWINEERVQSAQILFAVFNRNLGTPVDDAVSGTVSEIQTFVANDNGMNAVIFFKQGSDKTTELADWQNDIGGRCIYVPFRTADQLKNLVKHQLFHRIFAAMHNKADDSEIVRKAMNEASMWQTAHQGMKEQSEKWEVAFAITLFISIFAVIGLIVWSIYLWNSRFGWQLEHNKVKQQLTKEVKAERDKYFAANYQATVAKSELNRSKKPWTAEEFAAAIGFFRFKPTEEIIYIKTPEGELGLNTPEADISISIDKVAPIMRFNVAIKPVEPGSDGKLHPSSASLLVSNEDGRPFVIDMTFDDVFKPKTDKITSQLEAVLSHMTSPAYVNAIQRRLDQFKRADDSSFLK</sequence>
<dbReference type="InParanoid" id="A0A517SHB6"/>
<feature type="transmembrane region" description="Helical" evidence="1">
    <location>
        <begin position="208"/>
        <end position="232"/>
    </location>
</feature>
<keyword evidence="1" id="KW-1133">Transmembrane helix</keyword>
<dbReference type="AlphaFoldDB" id="A0A517SHB6"/>
<organism evidence="2 3">
    <name type="scientific">Caulifigura coniformis</name>
    <dbReference type="NCBI Taxonomy" id="2527983"/>
    <lineage>
        <taxon>Bacteria</taxon>
        <taxon>Pseudomonadati</taxon>
        <taxon>Planctomycetota</taxon>
        <taxon>Planctomycetia</taxon>
        <taxon>Planctomycetales</taxon>
        <taxon>Planctomycetaceae</taxon>
        <taxon>Caulifigura</taxon>
    </lineage>
</organism>
<dbReference type="KEGG" id="ccos:Pan44_35650"/>
<dbReference type="Proteomes" id="UP000315700">
    <property type="component" value="Chromosome"/>
</dbReference>
<evidence type="ECO:0000313" key="3">
    <source>
        <dbReference type="Proteomes" id="UP000315700"/>
    </source>
</evidence>
<protein>
    <submittedName>
        <fullName evidence="2">Uncharacterized protein</fullName>
    </submittedName>
</protein>
<evidence type="ECO:0000256" key="1">
    <source>
        <dbReference type="SAM" id="Phobius"/>
    </source>
</evidence>
<dbReference type="OrthoDB" id="9784936at2"/>
<dbReference type="EMBL" id="CP036271">
    <property type="protein sequence ID" value="QDT55521.1"/>
    <property type="molecule type" value="Genomic_DNA"/>
</dbReference>
<gene>
    <name evidence="2" type="ORF">Pan44_35650</name>
</gene>
<reference evidence="2 3" key="1">
    <citation type="submission" date="2019-02" db="EMBL/GenBank/DDBJ databases">
        <title>Deep-cultivation of Planctomycetes and their phenomic and genomic characterization uncovers novel biology.</title>
        <authorList>
            <person name="Wiegand S."/>
            <person name="Jogler M."/>
            <person name="Boedeker C."/>
            <person name="Pinto D."/>
            <person name="Vollmers J."/>
            <person name="Rivas-Marin E."/>
            <person name="Kohn T."/>
            <person name="Peeters S.H."/>
            <person name="Heuer A."/>
            <person name="Rast P."/>
            <person name="Oberbeckmann S."/>
            <person name="Bunk B."/>
            <person name="Jeske O."/>
            <person name="Meyerdierks A."/>
            <person name="Storesund J.E."/>
            <person name="Kallscheuer N."/>
            <person name="Luecker S."/>
            <person name="Lage O.M."/>
            <person name="Pohl T."/>
            <person name="Merkel B.J."/>
            <person name="Hornburger P."/>
            <person name="Mueller R.-W."/>
            <person name="Bruemmer F."/>
            <person name="Labrenz M."/>
            <person name="Spormann A.M."/>
            <person name="Op den Camp H."/>
            <person name="Overmann J."/>
            <person name="Amann R."/>
            <person name="Jetten M.S.M."/>
            <person name="Mascher T."/>
            <person name="Medema M.H."/>
            <person name="Devos D.P."/>
            <person name="Kaster A.-K."/>
            <person name="Ovreas L."/>
            <person name="Rohde M."/>
            <person name="Galperin M.Y."/>
            <person name="Jogler C."/>
        </authorList>
    </citation>
    <scope>NUCLEOTIDE SEQUENCE [LARGE SCALE GENOMIC DNA]</scope>
    <source>
        <strain evidence="2 3">Pan44</strain>
    </source>
</reference>
<name>A0A517SHB6_9PLAN</name>
<accession>A0A517SHB6</accession>
<dbReference type="RefSeq" id="WP_145031391.1">
    <property type="nucleotide sequence ID" value="NZ_CP036271.1"/>
</dbReference>
<keyword evidence="1" id="KW-0812">Transmembrane</keyword>
<evidence type="ECO:0000313" key="2">
    <source>
        <dbReference type="EMBL" id="QDT55521.1"/>
    </source>
</evidence>